<reference evidence="16" key="2">
    <citation type="submission" date="2018-03" db="EMBL/GenBank/DDBJ databases">
        <title>The Triticum urartu genome reveals the dynamic nature of wheat genome evolution.</title>
        <authorList>
            <person name="Ling H."/>
            <person name="Ma B."/>
            <person name="Shi X."/>
            <person name="Liu H."/>
            <person name="Dong L."/>
            <person name="Sun H."/>
            <person name="Cao Y."/>
            <person name="Gao Q."/>
            <person name="Zheng S."/>
            <person name="Li Y."/>
            <person name="Yu Y."/>
            <person name="Du H."/>
            <person name="Qi M."/>
            <person name="Li Y."/>
            <person name="Yu H."/>
            <person name="Cui Y."/>
            <person name="Wang N."/>
            <person name="Chen C."/>
            <person name="Wu H."/>
            <person name="Zhao Y."/>
            <person name="Zhang J."/>
            <person name="Li Y."/>
            <person name="Zhou W."/>
            <person name="Zhang B."/>
            <person name="Hu W."/>
            <person name="Eijk M."/>
            <person name="Tang J."/>
            <person name="Witsenboer H."/>
            <person name="Zhao S."/>
            <person name="Li Z."/>
            <person name="Zhang A."/>
            <person name="Wang D."/>
            <person name="Liang C."/>
        </authorList>
    </citation>
    <scope>NUCLEOTIDE SEQUENCE [LARGE SCALE GENOMIC DNA]</scope>
    <source>
        <strain evidence="16">cv. G1812</strain>
    </source>
</reference>
<dbReference type="PROSITE" id="PS00674">
    <property type="entry name" value="AAA"/>
    <property type="match status" value="2"/>
</dbReference>
<evidence type="ECO:0000256" key="2">
    <source>
        <dbReference type="ARBA" id="ARBA00003497"/>
    </source>
</evidence>
<dbReference type="Gene3D" id="1.20.58.760">
    <property type="entry name" value="Peptidase M41"/>
    <property type="match status" value="2"/>
</dbReference>
<dbReference type="InterPro" id="IPR003593">
    <property type="entry name" value="AAA+_ATPase"/>
</dbReference>
<keyword evidence="9" id="KW-0378">Hydrolase</keyword>
<evidence type="ECO:0000256" key="6">
    <source>
        <dbReference type="ARBA" id="ARBA00022670"/>
    </source>
</evidence>
<keyword evidence="7" id="KW-0479">Metal-binding</keyword>
<dbReference type="InterPro" id="IPR027417">
    <property type="entry name" value="P-loop_NTPase"/>
</dbReference>
<evidence type="ECO:0000313" key="16">
    <source>
        <dbReference type="EnsemblPlants" id="TuG1812G0400003704.01.T01"/>
    </source>
</evidence>
<dbReference type="SMART" id="SM00382">
    <property type="entry name" value="AAA"/>
    <property type="match status" value="2"/>
</dbReference>
<evidence type="ECO:0000256" key="10">
    <source>
        <dbReference type="ARBA" id="ARBA00022833"/>
    </source>
</evidence>
<keyword evidence="12" id="KW-0809">Transit peptide</keyword>
<evidence type="ECO:0000259" key="15">
    <source>
        <dbReference type="SMART" id="SM00382"/>
    </source>
</evidence>
<proteinExistence type="inferred from homology"/>
<keyword evidence="11" id="KW-0067">ATP-binding</keyword>
<dbReference type="GO" id="GO:0005524">
    <property type="term" value="F:ATP binding"/>
    <property type="evidence" value="ECO:0007669"/>
    <property type="project" value="UniProtKB-KW"/>
</dbReference>
<dbReference type="InterPro" id="IPR041569">
    <property type="entry name" value="AAA_lid_3"/>
</dbReference>
<dbReference type="Gene3D" id="1.10.8.60">
    <property type="match status" value="2"/>
</dbReference>
<dbReference type="GO" id="GO:0005739">
    <property type="term" value="C:mitochondrion"/>
    <property type="evidence" value="ECO:0007669"/>
    <property type="project" value="UniProtKB-SubCell"/>
</dbReference>
<accession>A0A8R7QA62</accession>
<comment type="similarity">
    <text evidence="5">In the N-terminal section; belongs to the AAA ATPase family.</text>
</comment>
<keyword evidence="14" id="KW-0496">Mitochondrion</keyword>
<dbReference type="GO" id="GO:0006508">
    <property type="term" value="P:proteolysis"/>
    <property type="evidence" value="ECO:0007669"/>
    <property type="project" value="UniProtKB-KW"/>
</dbReference>
<name>A0A8R7QA62_TRIUA</name>
<dbReference type="GO" id="GO:0016020">
    <property type="term" value="C:membrane"/>
    <property type="evidence" value="ECO:0007669"/>
    <property type="project" value="InterPro"/>
</dbReference>
<dbReference type="PANTHER" id="PTHR23076:SF137">
    <property type="entry name" value="AAA+ ATPASE DOMAIN-CONTAINING PROTEIN"/>
    <property type="match status" value="1"/>
</dbReference>
<keyword evidence="8" id="KW-0547">Nucleotide-binding</keyword>
<dbReference type="Pfam" id="PF17862">
    <property type="entry name" value="AAA_lid_3"/>
    <property type="match status" value="2"/>
</dbReference>
<keyword evidence="17" id="KW-1185">Reference proteome</keyword>
<dbReference type="FunFam" id="1.10.8.60:FF:000001">
    <property type="entry name" value="ATP-dependent zinc metalloprotease FtsH"/>
    <property type="match status" value="2"/>
</dbReference>
<dbReference type="InterPro" id="IPR003960">
    <property type="entry name" value="ATPase_AAA_CS"/>
</dbReference>
<comment type="cofactor">
    <cofactor evidence="1">
        <name>Zn(2+)</name>
        <dbReference type="ChEBI" id="CHEBI:29105"/>
    </cofactor>
</comment>
<evidence type="ECO:0000256" key="1">
    <source>
        <dbReference type="ARBA" id="ARBA00001947"/>
    </source>
</evidence>
<evidence type="ECO:0000256" key="14">
    <source>
        <dbReference type="ARBA" id="ARBA00023128"/>
    </source>
</evidence>
<dbReference type="InterPro" id="IPR037219">
    <property type="entry name" value="Peptidase_M41-like"/>
</dbReference>
<dbReference type="GO" id="GO:0046872">
    <property type="term" value="F:metal ion binding"/>
    <property type="evidence" value="ECO:0007669"/>
    <property type="project" value="UniProtKB-KW"/>
</dbReference>
<organism evidence="16 17">
    <name type="scientific">Triticum urartu</name>
    <name type="common">Red wild einkorn</name>
    <name type="synonym">Crithodium urartu</name>
    <dbReference type="NCBI Taxonomy" id="4572"/>
    <lineage>
        <taxon>Eukaryota</taxon>
        <taxon>Viridiplantae</taxon>
        <taxon>Streptophyta</taxon>
        <taxon>Embryophyta</taxon>
        <taxon>Tracheophyta</taxon>
        <taxon>Spermatophyta</taxon>
        <taxon>Magnoliopsida</taxon>
        <taxon>Liliopsida</taxon>
        <taxon>Poales</taxon>
        <taxon>Poaceae</taxon>
        <taxon>BOP clade</taxon>
        <taxon>Pooideae</taxon>
        <taxon>Triticodae</taxon>
        <taxon>Triticeae</taxon>
        <taxon>Triticinae</taxon>
        <taxon>Triticum</taxon>
    </lineage>
</organism>
<protein>
    <recommendedName>
        <fullName evidence="15">AAA+ ATPase domain-containing protein</fullName>
    </recommendedName>
</protein>
<dbReference type="Pfam" id="PF01434">
    <property type="entry name" value="Peptidase_M41"/>
    <property type="match status" value="2"/>
</dbReference>
<dbReference type="FunFam" id="1.20.58.760:FF:000002">
    <property type="entry name" value="ATP-dependent zinc metalloprotease FtsH"/>
    <property type="match status" value="2"/>
</dbReference>
<dbReference type="Gene3D" id="3.40.50.300">
    <property type="entry name" value="P-loop containing nucleotide triphosphate hydrolases"/>
    <property type="match status" value="2"/>
</dbReference>
<dbReference type="Pfam" id="PF00004">
    <property type="entry name" value="AAA"/>
    <property type="match status" value="2"/>
</dbReference>
<dbReference type="FunFam" id="3.40.50.300:FF:000175">
    <property type="entry name" value="ATP-dependent zinc metalloprotease FTSH 4"/>
    <property type="match status" value="2"/>
</dbReference>
<keyword evidence="6" id="KW-0645">Protease</keyword>
<dbReference type="InterPro" id="IPR003959">
    <property type="entry name" value="ATPase_AAA_core"/>
</dbReference>
<dbReference type="NCBIfam" id="TIGR01241">
    <property type="entry name" value="FtsH_fam"/>
    <property type="match status" value="2"/>
</dbReference>
<comment type="function">
    <text evidence="2">Probable ATP-dependent zinc metallopeptidase.</text>
</comment>
<comment type="similarity">
    <text evidence="4">In the C-terminal section; belongs to the peptidase M41 family.</text>
</comment>
<evidence type="ECO:0000313" key="17">
    <source>
        <dbReference type="Proteomes" id="UP000015106"/>
    </source>
</evidence>
<dbReference type="Gramene" id="TuG1812G0400003704.01.T01">
    <property type="protein sequence ID" value="TuG1812G0400003704.01.T01"/>
    <property type="gene ID" value="TuG1812G0400003704.01"/>
</dbReference>
<sequence length="1076" mass="115321">MYRSTSAGQRIRGVHSGAASLPREEGRVLGTASAPYCMVEKGLLKKQLLRTSGGIVVAGFAVYAIGKLEEAEVGKFEGLKEVPRDSSTKLSDVKGVDEAKAELEDIVHYLRDPNRFNRLGGKLPKGILLVGPPGTGKTMLARAVAGEAGVPFFACSGSAFEETYVGVGAKRVRELFAAARKRAPCIIFIDELDAVGGRRTAEEPSWSKQTLNQLLVEMDGFKQNEGIIVVAATNLVESLDDALVRPGRFDRQVHVPLPDVVGRRQILEAHLSKVLKAKGLDLMTIARGTPGFSGADLANLVNDAALKASREGANAVGMDHLEYAKDRIIMGSERKSVVMSDRSRKMTAYHEGGHALVAILTDGANPVHKATIVPRGNALGMVTQFPGEDGELEQSRKQMLAALDVLMGGRVAEELMFGEAGVTTGPSSDLSQATQLATDMVTKYGMSKRVGLVSYDDGGRAAAMSGSMAALVDEEVKALLDKAYSNARTILTAHSRELHALANALLKHETLSGDQIRKIVSAEYVRSSIKGRSSCASLIHLAGRHATTYAICMHGHLSTRLLQGISSAARVEGRVLGTASAPYYVIEKSLLKKQLLRTAGGLVVTGVVMWAFEMLEDIDVRKFEGLKEVPKELNTKLSDVKGVDEAKAELENIVHYLRNPSRFNRLGGKLPKGILLVGPPGTGKTMLARAVAGEAGVPFFACSGSAFEESYVGVGAKRVRELFRAAKKRAPCIIFIDELDAVGGRRNAEEPSWAKQTLNQLLVEMDGFKQNEGIIVVAATNFAESLDDALVRPGRFDRQVHVPLPDVVGRKQILEAHMSKVQKGIGVNALTIARGTPGFSGADLANLVNEAALKASRDGAYAVRMDDLEYAKDKIIMGTERKSAAISDHSKKMTAYHEGGHALVAILTDGADPVYKASILPRGNALGLVTQIPGEDSELEVSRKRMLARLDVLMGGRVAEELIYGEAGITTGASSDLNQATQLAKDMVTKYGMSKRVGLVTYSNNNAVSGGGKTMTMSGPTTALVDEEVKALLDNAYNNAKTILTKHRKEHQAVANALLEHGTLTGDQIKKLVLKR</sequence>
<dbReference type="GO" id="GO:0016887">
    <property type="term" value="F:ATP hydrolysis activity"/>
    <property type="evidence" value="ECO:0007669"/>
    <property type="project" value="InterPro"/>
</dbReference>
<dbReference type="GO" id="GO:0045037">
    <property type="term" value="P:protein import into chloroplast stroma"/>
    <property type="evidence" value="ECO:0007669"/>
    <property type="project" value="TreeGrafter"/>
</dbReference>
<dbReference type="SUPFAM" id="SSF140990">
    <property type="entry name" value="FtsH protease domain-like"/>
    <property type="match status" value="2"/>
</dbReference>
<dbReference type="EnsemblPlants" id="TuG1812G0400003704.01.T01">
    <property type="protein sequence ID" value="TuG1812G0400003704.01.T01"/>
    <property type="gene ID" value="TuG1812G0400003704.01"/>
</dbReference>
<feature type="domain" description="AAA+ ATPase" evidence="15">
    <location>
        <begin position="123"/>
        <end position="259"/>
    </location>
</feature>
<evidence type="ECO:0000256" key="11">
    <source>
        <dbReference type="ARBA" id="ARBA00022840"/>
    </source>
</evidence>
<dbReference type="SUPFAM" id="SSF52540">
    <property type="entry name" value="P-loop containing nucleoside triphosphate hydrolases"/>
    <property type="match status" value="2"/>
</dbReference>
<dbReference type="GO" id="GO:0009507">
    <property type="term" value="C:chloroplast"/>
    <property type="evidence" value="ECO:0007669"/>
    <property type="project" value="TreeGrafter"/>
</dbReference>
<dbReference type="GO" id="GO:0004176">
    <property type="term" value="F:ATP-dependent peptidase activity"/>
    <property type="evidence" value="ECO:0007669"/>
    <property type="project" value="InterPro"/>
</dbReference>
<keyword evidence="10" id="KW-0862">Zinc</keyword>
<evidence type="ECO:0000256" key="12">
    <source>
        <dbReference type="ARBA" id="ARBA00022946"/>
    </source>
</evidence>
<evidence type="ECO:0000256" key="7">
    <source>
        <dbReference type="ARBA" id="ARBA00022723"/>
    </source>
</evidence>
<dbReference type="HAMAP" id="MF_01458">
    <property type="entry name" value="FtsH"/>
    <property type="match status" value="1"/>
</dbReference>
<dbReference type="InterPro" id="IPR005936">
    <property type="entry name" value="FtsH"/>
</dbReference>
<feature type="domain" description="AAA+ ATPase" evidence="15">
    <location>
        <begin position="670"/>
        <end position="806"/>
    </location>
</feature>
<evidence type="ECO:0000256" key="5">
    <source>
        <dbReference type="ARBA" id="ARBA00010550"/>
    </source>
</evidence>
<dbReference type="CDD" id="cd19501">
    <property type="entry name" value="RecA-like_FtsH"/>
    <property type="match status" value="2"/>
</dbReference>
<evidence type="ECO:0000256" key="4">
    <source>
        <dbReference type="ARBA" id="ARBA00010044"/>
    </source>
</evidence>
<comment type="subcellular location">
    <subcellularLocation>
        <location evidence="3">Mitochondrion</location>
    </subcellularLocation>
</comment>
<keyword evidence="13" id="KW-0482">Metalloprotease</keyword>
<dbReference type="AlphaFoldDB" id="A0A8R7QA62"/>
<dbReference type="PANTHER" id="PTHR23076">
    <property type="entry name" value="METALLOPROTEASE M41 FTSH"/>
    <property type="match status" value="1"/>
</dbReference>
<dbReference type="InterPro" id="IPR000642">
    <property type="entry name" value="Peptidase_M41"/>
</dbReference>
<evidence type="ECO:0000256" key="8">
    <source>
        <dbReference type="ARBA" id="ARBA00022741"/>
    </source>
</evidence>
<evidence type="ECO:0000256" key="3">
    <source>
        <dbReference type="ARBA" id="ARBA00004173"/>
    </source>
</evidence>
<evidence type="ECO:0000256" key="9">
    <source>
        <dbReference type="ARBA" id="ARBA00022801"/>
    </source>
</evidence>
<reference evidence="16" key="3">
    <citation type="submission" date="2022-06" db="UniProtKB">
        <authorList>
            <consortium name="EnsemblPlants"/>
        </authorList>
    </citation>
    <scope>IDENTIFICATION</scope>
</reference>
<dbReference type="Proteomes" id="UP000015106">
    <property type="component" value="Chromosome 4"/>
</dbReference>
<reference evidence="17" key="1">
    <citation type="journal article" date="2013" name="Nature">
        <title>Draft genome of the wheat A-genome progenitor Triticum urartu.</title>
        <authorList>
            <person name="Ling H.Q."/>
            <person name="Zhao S."/>
            <person name="Liu D."/>
            <person name="Wang J."/>
            <person name="Sun H."/>
            <person name="Zhang C."/>
            <person name="Fan H."/>
            <person name="Li D."/>
            <person name="Dong L."/>
            <person name="Tao Y."/>
            <person name="Gao C."/>
            <person name="Wu H."/>
            <person name="Li Y."/>
            <person name="Cui Y."/>
            <person name="Guo X."/>
            <person name="Zheng S."/>
            <person name="Wang B."/>
            <person name="Yu K."/>
            <person name="Liang Q."/>
            <person name="Yang W."/>
            <person name="Lou X."/>
            <person name="Chen J."/>
            <person name="Feng M."/>
            <person name="Jian J."/>
            <person name="Zhang X."/>
            <person name="Luo G."/>
            <person name="Jiang Y."/>
            <person name="Liu J."/>
            <person name="Wang Z."/>
            <person name="Sha Y."/>
            <person name="Zhang B."/>
            <person name="Wu H."/>
            <person name="Tang D."/>
            <person name="Shen Q."/>
            <person name="Xue P."/>
            <person name="Zou S."/>
            <person name="Wang X."/>
            <person name="Liu X."/>
            <person name="Wang F."/>
            <person name="Yang Y."/>
            <person name="An X."/>
            <person name="Dong Z."/>
            <person name="Zhang K."/>
            <person name="Zhang X."/>
            <person name="Luo M.C."/>
            <person name="Dvorak J."/>
            <person name="Tong Y."/>
            <person name="Wang J."/>
            <person name="Yang H."/>
            <person name="Li Z."/>
            <person name="Wang D."/>
            <person name="Zhang A."/>
            <person name="Wang J."/>
        </authorList>
    </citation>
    <scope>NUCLEOTIDE SEQUENCE</scope>
    <source>
        <strain evidence="17">cv. G1812</strain>
    </source>
</reference>
<evidence type="ECO:0000256" key="13">
    <source>
        <dbReference type="ARBA" id="ARBA00023049"/>
    </source>
</evidence>
<dbReference type="GO" id="GO:0004222">
    <property type="term" value="F:metalloendopeptidase activity"/>
    <property type="evidence" value="ECO:0007669"/>
    <property type="project" value="InterPro"/>
</dbReference>